<evidence type="ECO:0008006" key="3">
    <source>
        <dbReference type="Google" id="ProtNLM"/>
    </source>
</evidence>
<dbReference type="PANTHER" id="PTHR38111:SF2">
    <property type="entry name" value="FINGER DOMAIN PROTEIN, PUTATIVE (AFU_ORTHOLOGUE AFUA_1G01560)-RELATED"/>
    <property type="match status" value="1"/>
</dbReference>
<proteinExistence type="predicted"/>
<accession>A0AAN7WMS3</accession>
<name>A0AAN7WMS3_9PEZI</name>
<dbReference type="PANTHER" id="PTHR38111">
    <property type="entry name" value="ZN(2)-C6 FUNGAL-TYPE DOMAIN-CONTAINING PROTEIN-RELATED"/>
    <property type="match status" value="1"/>
</dbReference>
<dbReference type="InterPro" id="IPR053178">
    <property type="entry name" value="Osmoadaptation_assoc"/>
</dbReference>
<organism evidence="1 2">
    <name type="scientific">Elasticomyces elasticus</name>
    <dbReference type="NCBI Taxonomy" id="574655"/>
    <lineage>
        <taxon>Eukaryota</taxon>
        <taxon>Fungi</taxon>
        <taxon>Dikarya</taxon>
        <taxon>Ascomycota</taxon>
        <taxon>Pezizomycotina</taxon>
        <taxon>Dothideomycetes</taxon>
        <taxon>Dothideomycetidae</taxon>
        <taxon>Mycosphaerellales</taxon>
        <taxon>Teratosphaeriaceae</taxon>
        <taxon>Elasticomyces</taxon>
    </lineage>
</organism>
<gene>
    <name evidence="1" type="ORF">LTR97_003516</name>
</gene>
<dbReference type="AlphaFoldDB" id="A0AAN7WMS3"/>
<evidence type="ECO:0000313" key="1">
    <source>
        <dbReference type="EMBL" id="KAK5702571.1"/>
    </source>
</evidence>
<sequence length="488" mass="54403">MQTPCWSDDEHDKSETPHTGTRVTVGLAALSSRQRALGHGKHGTCRFNVATCPGCPSPTDSPKERKVAEQRLRFLQVLGGIRSPKLFRDQTVIRFMECFFPFDTSHLQLLVPKVLPWLAPLNSAMTAANDAVLLIGMGVAAQNERLLNEGRSRYGIAVRLLNAEIQQGGSSAARDDGVLGTVHLLGACELYIDISLDGNGWRNHARGLCALLRERDPKAFSSPVLRHLLQTFRQTALIDAMQSRKACMFGEPKWLQVQDFYFSGHIAKLSTIVMPLPAAFEHADALYGTACDTAEVAVVLTELAEIERELLQWRLRVYRTSRATPPRTSPTNGYRSFTSRFSEVADTFPTSLVYDDFMAAIMHLYFWGVLAELRRAVVDVARLDPEAILLPNDEDARRTAAVDECTDSMCQSMPPMIEQHAGSTGGVLAISGPIKVALQWYRIQRDQDKHTWCHSVEQYVDSSKLNTPTRGRNALMLRYFAGWMSYAS</sequence>
<protein>
    <recommendedName>
        <fullName evidence="3">Transcription factor domain-containing protein</fullName>
    </recommendedName>
</protein>
<reference evidence="1" key="1">
    <citation type="submission" date="2023-08" db="EMBL/GenBank/DDBJ databases">
        <title>Black Yeasts Isolated from many extreme environments.</title>
        <authorList>
            <person name="Coleine C."/>
            <person name="Stajich J.E."/>
            <person name="Selbmann L."/>
        </authorList>
    </citation>
    <scope>NUCLEOTIDE SEQUENCE</scope>
    <source>
        <strain evidence="1">CCFEE 5810</strain>
    </source>
</reference>
<comment type="caution">
    <text evidence="1">The sequence shown here is derived from an EMBL/GenBank/DDBJ whole genome shotgun (WGS) entry which is preliminary data.</text>
</comment>
<dbReference type="EMBL" id="JAVRQU010000005">
    <property type="protein sequence ID" value="KAK5702571.1"/>
    <property type="molecule type" value="Genomic_DNA"/>
</dbReference>
<dbReference type="Proteomes" id="UP001310594">
    <property type="component" value="Unassembled WGS sequence"/>
</dbReference>
<evidence type="ECO:0000313" key="2">
    <source>
        <dbReference type="Proteomes" id="UP001310594"/>
    </source>
</evidence>